<dbReference type="EMBL" id="VSRR010082154">
    <property type="protein sequence ID" value="MPC89780.1"/>
    <property type="molecule type" value="Genomic_DNA"/>
</dbReference>
<evidence type="ECO:0000313" key="2">
    <source>
        <dbReference type="Proteomes" id="UP000324222"/>
    </source>
</evidence>
<keyword evidence="2" id="KW-1185">Reference proteome</keyword>
<comment type="caution">
    <text evidence="1">The sequence shown here is derived from an EMBL/GenBank/DDBJ whole genome shotgun (WGS) entry which is preliminary data.</text>
</comment>
<accession>A0A5B7IZ32</accession>
<dbReference type="AlphaFoldDB" id="A0A5B7IZ32"/>
<organism evidence="1 2">
    <name type="scientific">Portunus trituberculatus</name>
    <name type="common">Swimming crab</name>
    <name type="synonym">Neptunus trituberculatus</name>
    <dbReference type="NCBI Taxonomy" id="210409"/>
    <lineage>
        <taxon>Eukaryota</taxon>
        <taxon>Metazoa</taxon>
        <taxon>Ecdysozoa</taxon>
        <taxon>Arthropoda</taxon>
        <taxon>Crustacea</taxon>
        <taxon>Multicrustacea</taxon>
        <taxon>Malacostraca</taxon>
        <taxon>Eumalacostraca</taxon>
        <taxon>Eucarida</taxon>
        <taxon>Decapoda</taxon>
        <taxon>Pleocyemata</taxon>
        <taxon>Brachyura</taxon>
        <taxon>Eubrachyura</taxon>
        <taxon>Portunoidea</taxon>
        <taxon>Portunidae</taxon>
        <taxon>Portuninae</taxon>
        <taxon>Portunus</taxon>
    </lineage>
</organism>
<name>A0A5B7IZ32_PORTR</name>
<sequence length="70" mass="7744">MECVAMHIHAAWWHRTDGSGGRVVEPARETRHVTELSRVIRVAGLARMKDEVRVAGMTGVSRADPGDRAH</sequence>
<reference evidence="1 2" key="1">
    <citation type="submission" date="2019-05" db="EMBL/GenBank/DDBJ databases">
        <title>Another draft genome of Portunus trituberculatus and its Hox gene families provides insights of decapod evolution.</title>
        <authorList>
            <person name="Jeong J.-H."/>
            <person name="Song I."/>
            <person name="Kim S."/>
            <person name="Choi T."/>
            <person name="Kim D."/>
            <person name="Ryu S."/>
            <person name="Kim W."/>
        </authorList>
    </citation>
    <scope>NUCLEOTIDE SEQUENCE [LARGE SCALE GENOMIC DNA]</scope>
    <source>
        <tissue evidence="1">Muscle</tissue>
    </source>
</reference>
<proteinExistence type="predicted"/>
<evidence type="ECO:0000313" key="1">
    <source>
        <dbReference type="EMBL" id="MPC89780.1"/>
    </source>
</evidence>
<dbReference type="Proteomes" id="UP000324222">
    <property type="component" value="Unassembled WGS sequence"/>
</dbReference>
<protein>
    <submittedName>
        <fullName evidence="1">Uncharacterized protein</fullName>
    </submittedName>
</protein>
<gene>
    <name evidence="1" type="ORF">E2C01_084740</name>
</gene>